<gene>
    <name evidence="2" type="ORF">BAUCODRAFT_39707</name>
</gene>
<evidence type="ECO:0000313" key="2">
    <source>
        <dbReference type="EMBL" id="EMC90896.1"/>
    </source>
</evidence>
<dbReference type="EMBL" id="KB445565">
    <property type="protein sequence ID" value="EMC90896.1"/>
    <property type="molecule type" value="Genomic_DNA"/>
</dbReference>
<dbReference type="AlphaFoldDB" id="M2M2Y7"/>
<evidence type="ECO:0000256" key="1">
    <source>
        <dbReference type="SAM" id="MobiDB-lite"/>
    </source>
</evidence>
<organism evidence="2 3">
    <name type="scientific">Baudoinia panamericana (strain UAMH 10762)</name>
    <name type="common">Angels' share fungus</name>
    <name type="synonym">Baudoinia compniacensis (strain UAMH 10762)</name>
    <dbReference type="NCBI Taxonomy" id="717646"/>
    <lineage>
        <taxon>Eukaryota</taxon>
        <taxon>Fungi</taxon>
        <taxon>Dikarya</taxon>
        <taxon>Ascomycota</taxon>
        <taxon>Pezizomycotina</taxon>
        <taxon>Dothideomycetes</taxon>
        <taxon>Dothideomycetidae</taxon>
        <taxon>Mycosphaerellales</taxon>
        <taxon>Teratosphaeriaceae</taxon>
        <taxon>Baudoinia</taxon>
    </lineage>
</organism>
<dbReference type="HOGENOM" id="CLU_1875055_0_0_1"/>
<feature type="region of interest" description="Disordered" evidence="1">
    <location>
        <begin position="44"/>
        <end position="70"/>
    </location>
</feature>
<evidence type="ECO:0000313" key="3">
    <source>
        <dbReference type="Proteomes" id="UP000011761"/>
    </source>
</evidence>
<dbReference type="RefSeq" id="XP_007681807.1">
    <property type="nucleotide sequence ID" value="XM_007683617.1"/>
</dbReference>
<proteinExistence type="predicted"/>
<name>M2M2Y7_BAUPA</name>
<protein>
    <submittedName>
        <fullName evidence="2">Uncharacterized protein</fullName>
    </submittedName>
</protein>
<dbReference type="KEGG" id="bcom:BAUCODRAFT_39707"/>
<sequence>MVRWSNHSYMYPSVSPFSPDSFHTQNRDAAWTTGSLLYSTNHAAPHKAAPHKAGPYRAQQPAASTDRERYIRSPGRKEVLKWRGESRRVRAEAYRRHVQNPVFLPSQLRLLTPGHRPVLRRYLYEERLREQTIRSI</sequence>
<accession>M2M2Y7</accession>
<dbReference type="Proteomes" id="UP000011761">
    <property type="component" value="Unassembled WGS sequence"/>
</dbReference>
<reference evidence="2 3" key="1">
    <citation type="journal article" date="2012" name="PLoS Pathog.">
        <title>Diverse lifestyles and strategies of plant pathogenesis encoded in the genomes of eighteen Dothideomycetes fungi.</title>
        <authorList>
            <person name="Ohm R.A."/>
            <person name="Feau N."/>
            <person name="Henrissat B."/>
            <person name="Schoch C.L."/>
            <person name="Horwitz B.A."/>
            <person name="Barry K.W."/>
            <person name="Condon B.J."/>
            <person name="Copeland A.C."/>
            <person name="Dhillon B."/>
            <person name="Glaser F."/>
            <person name="Hesse C.N."/>
            <person name="Kosti I."/>
            <person name="LaButti K."/>
            <person name="Lindquist E.A."/>
            <person name="Lucas S."/>
            <person name="Salamov A.A."/>
            <person name="Bradshaw R.E."/>
            <person name="Ciuffetti L."/>
            <person name="Hamelin R.C."/>
            <person name="Kema G.H.J."/>
            <person name="Lawrence C."/>
            <person name="Scott J.A."/>
            <person name="Spatafora J.W."/>
            <person name="Turgeon B.G."/>
            <person name="de Wit P.J.G.M."/>
            <person name="Zhong S."/>
            <person name="Goodwin S.B."/>
            <person name="Grigoriev I.V."/>
        </authorList>
    </citation>
    <scope>NUCLEOTIDE SEQUENCE [LARGE SCALE GENOMIC DNA]</scope>
    <source>
        <strain evidence="2 3">UAMH 10762</strain>
    </source>
</reference>
<keyword evidence="3" id="KW-1185">Reference proteome</keyword>
<dbReference type="GeneID" id="19113866"/>